<name>A0A8W8MFA0_MAGGI</name>
<dbReference type="PANTHER" id="PTHR21419">
    <property type="match status" value="1"/>
</dbReference>
<evidence type="ECO:0000313" key="9">
    <source>
        <dbReference type="Proteomes" id="UP000005408"/>
    </source>
</evidence>
<evidence type="ECO:0000256" key="3">
    <source>
        <dbReference type="ARBA" id="ARBA00022989"/>
    </source>
</evidence>
<evidence type="ECO:0000259" key="7">
    <source>
        <dbReference type="Pfam" id="PF23727"/>
    </source>
</evidence>
<dbReference type="Proteomes" id="UP000005408">
    <property type="component" value="Unassembled WGS sequence"/>
</dbReference>
<dbReference type="InterPro" id="IPR045232">
    <property type="entry name" value="FAM234"/>
</dbReference>
<dbReference type="Gene3D" id="2.130.10.10">
    <property type="entry name" value="YVTN repeat-like/Quinoprotein amine dehydrogenase"/>
    <property type="match status" value="1"/>
</dbReference>
<reference evidence="8" key="1">
    <citation type="submission" date="2022-08" db="UniProtKB">
        <authorList>
            <consortium name="EnsemblMetazoa"/>
        </authorList>
    </citation>
    <scope>IDENTIFICATION</scope>
    <source>
        <strain evidence="8">05x7-T-G4-1.051#20</strain>
    </source>
</reference>
<dbReference type="EnsemblMetazoa" id="G3273.2">
    <property type="protein sequence ID" value="G3273.2:cds"/>
    <property type="gene ID" value="G3273"/>
</dbReference>
<evidence type="ECO:0000256" key="2">
    <source>
        <dbReference type="ARBA" id="ARBA00022692"/>
    </source>
</evidence>
<dbReference type="InterPro" id="IPR055409">
    <property type="entry name" value="Beta-prop_FAM234A_B"/>
</dbReference>
<evidence type="ECO:0000256" key="6">
    <source>
        <dbReference type="SAM" id="Phobius"/>
    </source>
</evidence>
<dbReference type="PANTHER" id="PTHR21419:SF30">
    <property type="entry name" value="IG-LIKE DOMAIN-CONTAINING PROTEIN"/>
    <property type="match status" value="1"/>
</dbReference>
<dbReference type="InterPro" id="IPR028994">
    <property type="entry name" value="Integrin_alpha_N"/>
</dbReference>
<dbReference type="OrthoDB" id="567787at2759"/>
<dbReference type="GO" id="GO:0016020">
    <property type="term" value="C:membrane"/>
    <property type="evidence" value="ECO:0007669"/>
    <property type="project" value="UniProtKB-SubCell"/>
</dbReference>
<dbReference type="OMA" id="WRQFMGS"/>
<dbReference type="SUPFAM" id="SSF69318">
    <property type="entry name" value="Integrin alpha N-terminal domain"/>
    <property type="match status" value="1"/>
</dbReference>
<feature type="domain" description="FAM234A/B beta-propeller" evidence="7">
    <location>
        <begin position="115"/>
        <end position="512"/>
    </location>
</feature>
<dbReference type="InterPro" id="IPR015943">
    <property type="entry name" value="WD40/YVTN_repeat-like_dom_sf"/>
</dbReference>
<accession>A0A8W8MFA0</accession>
<feature type="transmembrane region" description="Helical" evidence="6">
    <location>
        <begin position="45"/>
        <end position="68"/>
    </location>
</feature>
<organism evidence="8 9">
    <name type="scientific">Magallana gigas</name>
    <name type="common">Pacific oyster</name>
    <name type="synonym">Crassostrea gigas</name>
    <dbReference type="NCBI Taxonomy" id="29159"/>
    <lineage>
        <taxon>Eukaryota</taxon>
        <taxon>Metazoa</taxon>
        <taxon>Spiralia</taxon>
        <taxon>Lophotrochozoa</taxon>
        <taxon>Mollusca</taxon>
        <taxon>Bivalvia</taxon>
        <taxon>Autobranchia</taxon>
        <taxon>Pteriomorphia</taxon>
        <taxon>Ostreida</taxon>
        <taxon>Ostreoidea</taxon>
        <taxon>Ostreidae</taxon>
        <taxon>Magallana</taxon>
    </lineage>
</organism>
<keyword evidence="3 6" id="KW-1133">Transmembrane helix</keyword>
<proteinExistence type="predicted"/>
<evidence type="ECO:0000256" key="5">
    <source>
        <dbReference type="SAM" id="MobiDB-lite"/>
    </source>
</evidence>
<dbReference type="AlphaFoldDB" id="A0A8W8MFA0"/>
<comment type="subcellular location">
    <subcellularLocation>
        <location evidence="1">Membrane</location>
        <topology evidence="1">Single-pass membrane protein</topology>
    </subcellularLocation>
</comment>
<keyword evidence="2 6" id="KW-0812">Transmembrane</keyword>
<protein>
    <recommendedName>
        <fullName evidence="7">FAM234A/B beta-propeller domain-containing protein</fullName>
    </recommendedName>
</protein>
<sequence>MVSKKEYDRVPLVSGSVSDSDEDSGPVYNISLRQRRHNRPYHRPFLVAGALVIIVLLAVIAAMCYVIVNRPDPSRTTLPPSVTENIKITQGSTEDVTPPIGTIAPDNRRRTTPDWNVTFDALGTECVIRLIDIDGDGLQDIVFGAAATADLANIESLDMNADLRKFCKASGRTYPCIGTFIGMRGYDGKVLWKIPTRAGALLTNCEDFNINLDGNTDCVIGGRSATMEAIDVRNGKRLWEARSAFFSNTWNFYHPMALPDFNGDGVKEIAVMHGGNPTKDSNDHDRESGRLIMLDGRTGEGMGVRSLDMPNSKESYQSPVMYTYSDGSQYILLGSGGETIPGDFMMISLPDFYRYVMGISKDAKVPNTRGSYDQWSHLHRHPDTGIIVLFTGVTKGVMVPPLMTDINRDGVDDIVMSAYDGIVMLLDGKTMKSKWKAEFPGMESYSTPAPGYFDEDDVLDFMVHWSTGAWPMYNASQKVILSGKDGSVIWRAGLRNFEMSSDLTIQTTEPHRDIYLYKMKGRGAHVYQDVTGEIHGVGVQRNISILPNNDDSMEYKDFMKYHFRCNAGVDIKSEIFMMDRSTADTPIKIMETPPIEYEYHPRINWKAGVRNESVNYCAVLIPEDRTTSAIGDVDGDGNLDLVTLIGHTGQMVDEHYSYDRMIYKTTLYKINLSPVLQNGEFRTPIKMQTTLPLDRYHQQKDVSFLHPLPLKQQQWLSYFGTKQNGHFKNKR</sequence>
<dbReference type="Pfam" id="PF23727">
    <property type="entry name" value="Beta-prop_FAM234A_B"/>
    <property type="match status" value="1"/>
</dbReference>
<evidence type="ECO:0000256" key="4">
    <source>
        <dbReference type="ARBA" id="ARBA00023136"/>
    </source>
</evidence>
<evidence type="ECO:0000256" key="1">
    <source>
        <dbReference type="ARBA" id="ARBA00004167"/>
    </source>
</evidence>
<keyword evidence="4 6" id="KW-0472">Membrane</keyword>
<keyword evidence="9" id="KW-1185">Reference proteome</keyword>
<evidence type="ECO:0000313" key="8">
    <source>
        <dbReference type="EnsemblMetazoa" id="G3273.2:cds"/>
    </source>
</evidence>
<feature type="region of interest" description="Disordered" evidence="5">
    <location>
        <begin position="1"/>
        <end position="25"/>
    </location>
</feature>